<dbReference type="GO" id="GO:0010212">
    <property type="term" value="P:response to ionizing radiation"/>
    <property type="evidence" value="ECO:0007669"/>
    <property type="project" value="TreeGrafter"/>
</dbReference>
<reference evidence="3" key="1">
    <citation type="submission" date="2013-08" db="EMBL/GenBank/DDBJ databases">
        <authorList>
            <person name="Mendez C."/>
            <person name="Richter M."/>
            <person name="Ferrer M."/>
            <person name="Sanchez J."/>
        </authorList>
    </citation>
    <scope>NUCLEOTIDE SEQUENCE</scope>
</reference>
<organism evidence="3">
    <name type="scientific">mine drainage metagenome</name>
    <dbReference type="NCBI Taxonomy" id="410659"/>
    <lineage>
        <taxon>unclassified sequences</taxon>
        <taxon>metagenomes</taxon>
        <taxon>ecological metagenomes</taxon>
    </lineage>
</organism>
<evidence type="ECO:0000256" key="1">
    <source>
        <dbReference type="ARBA" id="ARBA00023125"/>
    </source>
</evidence>
<protein>
    <submittedName>
        <fullName evidence="3">SOSS complex subunit B1</fullName>
    </submittedName>
</protein>
<dbReference type="PANTHER" id="PTHR13356:SF0">
    <property type="entry name" value="SOSS COMPLEX SUBUNIT B HOMOLOG"/>
    <property type="match status" value="1"/>
</dbReference>
<dbReference type="EMBL" id="AUZX01014430">
    <property type="protein sequence ID" value="EQD32304.1"/>
    <property type="molecule type" value="Genomic_DNA"/>
</dbReference>
<gene>
    <name evidence="3" type="ORF">B1A_19553</name>
</gene>
<dbReference type="InterPro" id="IPR051231">
    <property type="entry name" value="SOSS-B"/>
</dbReference>
<dbReference type="GO" id="GO:0000724">
    <property type="term" value="P:double-strand break repair via homologous recombination"/>
    <property type="evidence" value="ECO:0007669"/>
    <property type="project" value="TreeGrafter"/>
</dbReference>
<keyword evidence="1" id="KW-0238">DNA-binding</keyword>
<reference evidence="3" key="2">
    <citation type="journal article" date="2014" name="ISME J.">
        <title>Microbial stratification in low pH oxic and suboxic macroscopic growths along an acid mine drainage.</title>
        <authorList>
            <person name="Mendez-Garcia C."/>
            <person name="Mesa V."/>
            <person name="Sprenger R.R."/>
            <person name="Richter M."/>
            <person name="Diez M.S."/>
            <person name="Solano J."/>
            <person name="Bargiela R."/>
            <person name="Golyshina O.V."/>
            <person name="Manteca A."/>
            <person name="Ramos J.L."/>
            <person name="Gallego J.R."/>
            <person name="Llorente I."/>
            <person name="Martins Dos Santos V.A."/>
            <person name="Jensen O.N."/>
            <person name="Pelaez A.I."/>
            <person name="Sanchez J."/>
            <person name="Ferrer M."/>
        </authorList>
    </citation>
    <scope>NUCLEOTIDE SEQUENCE</scope>
</reference>
<dbReference type="CDD" id="cd04491">
    <property type="entry name" value="SoSSB_OBF"/>
    <property type="match status" value="1"/>
</dbReference>
<dbReference type="InterPro" id="IPR004365">
    <property type="entry name" value="NA-bd_OB_tRNA"/>
</dbReference>
<feature type="domain" description="OB" evidence="2">
    <location>
        <begin position="21"/>
        <end position="92"/>
    </location>
</feature>
<proteinExistence type="predicted"/>
<dbReference type="AlphaFoldDB" id="T0ZUD3"/>
<comment type="caution">
    <text evidence="3">The sequence shown here is derived from an EMBL/GenBank/DDBJ whole genome shotgun (WGS) entry which is preliminary data.</text>
</comment>
<sequence length="112" mass="12288">MPDSKPPSTFISDLRPSRAATIEAEVFELEDAREVPTRDGGKTKVRNGRLKDGTGEIGLVLWGSEVELVQEGDRVRITEGWVKDYQGRQQISLGRTGKLEKLAARAPEQGGP</sequence>
<dbReference type="Pfam" id="PF01336">
    <property type="entry name" value="tRNA_anti-codon"/>
    <property type="match status" value="1"/>
</dbReference>
<accession>T0ZUD3</accession>
<evidence type="ECO:0000259" key="2">
    <source>
        <dbReference type="Pfam" id="PF01336"/>
    </source>
</evidence>
<dbReference type="Gene3D" id="2.40.50.140">
    <property type="entry name" value="Nucleic acid-binding proteins"/>
    <property type="match status" value="1"/>
</dbReference>
<dbReference type="InterPro" id="IPR012340">
    <property type="entry name" value="NA-bd_OB-fold"/>
</dbReference>
<name>T0ZUD3_9ZZZZ</name>
<dbReference type="PANTHER" id="PTHR13356">
    <property type="entry name" value="OB FOLD NUCLEIC ACID BINDING PROTEIN-RELATED"/>
    <property type="match status" value="1"/>
</dbReference>
<evidence type="ECO:0000313" key="3">
    <source>
        <dbReference type="EMBL" id="EQD32304.1"/>
    </source>
</evidence>
<dbReference type="SUPFAM" id="SSF50249">
    <property type="entry name" value="Nucleic acid-binding proteins"/>
    <property type="match status" value="1"/>
</dbReference>
<dbReference type="GO" id="GO:0003677">
    <property type="term" value="F:DNA binding"/>
    <property type="evidence" value="ECO:0007669"/>
    <property type="project" value="UniProtKB-KW"/>
</dbReference>